<dbReference type="SUPFAM" id="SSF56815">
    <property type="entry name" value="Sec1/munc18-like (SM) proteins"/>
    <property type="match status" value="1"/>
</dbReference>
<dbReference type="GO" id="GO:0015031">
    <property type="term" value="P:protein transport"/>
    <property type="evidence" value="ECO:0007669"/>
    <property type="project" value="UniProtKB-KW"/>
</dbReference>
<dbReference type="PIRSF" id="PIRSF005715">
    <property type="entry name" value="VPS45_Sec1"/>
    <property type="match status" value="1"/>
</dbReference>
<dbReference type="Pfam" id="PF00995">
    <property type="entry name" value="Sec1"/>
    <property type="match status" value="1"/>
</dbReference>
<dbReference type="FunFam" id="3.40.50.2060:FF:000001">
    <property type="entry name" value="syntaxin-binding protein 1 isoform X2"/>
    <property type="match status" value="1"/>
</dbReference>
<dbReference type="InterPro" id="IPR043127">
    <property type="entry name" value="Sec-1-like_dom3a"/>
</dbReference>
<reference evidence="5" key="1">
    <citation type="submission" date="2015-09" db="EMBL/GenBank/DDBJ databases">
        <authorList>
            <person name="Sai Rama Sridatta P."/>
        </authorList>
    </citation>
    <scope>NUCLEOTIDE SEQUENCE [LARGE SCALE GENOMIC DNA]</scope>
</reference>
<dbReference type="AlphaFoldDB" id="A0A4W6FQB2"/>
<dbReference type="GeneTree" id="ENSGT00940000160045"/>
<reference evidence="4" key="2">
    <citation type="submission" date="2025-08" db="UniProtKB">
        <authorList>
            <consortium name="Ensembl"/>
        </authorList>
    </citation>
    <scope>IDENTIFICATION</scope>
</reference>
<dbReference type="Ensembl" id="ENSLCAT00010054615.1">
    <property type="protein sequence ID" value="ENSLCAP00010053250.1"/>
    <property type="gene ID" value="ENSLCAG00010024447.1"/>
</dbReference>
<keyword evidence="2" id="KW-0813">Transport</keyword>
<comment type="similarity">
    <text evidence="1">Belongs to the STXBP/unc-18/SEC1 family.</text>
</comment>
<gene>
    <name evidence="4" type="primary">STXBP2</name>
    <name evidence="4" type="synonym">stxbp2</name>
</gene>
<reference evidence="4" key="3">
    <citation type="submission" date="2025-09" db="UniProtKB">
        <authorList>
            <consortium name="Ensembl"/>
        </authorList>
    </citation>
    <scope>IDENTIFICATION</scope>
</reference>
<dbReference type="Gene3D" id="3.40.50.2060">
    <property type="match status" value="1"/>
</dbReference>
<sequence>MALLYFMGGIEILNGVIKSVKKDGEWKVSVLIVDHMSMRILSSCCKMSDILAEGVTIVEDINKRREPISSLEAIYLISPVEKSVRALINDFKDAAFTYKAETCFIDQLFSYIGRSRVAKVIKTLKEINVAFLPYESQVFSLDDPTSLYSFYSSKPNEEKDKMMENLAEQIATLCDTLKEYPAIRYRKGPEENARLAEEVHQRLIAHKADNPSMGEGADKARSQLLIVDRGFDPISPILHELTFQAMAYDLLDIKQDIYTYQTTGIGNAKEREVLLDEDDELWVQLKHMHIADVTKKVTELLRTFCESKRMCTDNANIKDLSQMLKKMPQYQKELSMYSTHLHLAEACMKKFKASLDKLCEVEQDLAMGANAEGEPLKDAMKSIVPVLLNKEIEAYDKIRIILLYIFHKKKGIGEENLAKLIQHANIQADSNIITNLQNLGCNIIGRNAGKMLPERKERTESTYQLSRWTPTIKDVMENAIEDKLDRKQWPFISDPAPINTTQTAVSSARFGHWHKNKSPTEYRSGPRLIIFVIGGVSHSEMRSAYEVTRATDGKWEVLIGSSHILTPTSFLNDLKSLDQVPNPDC</sequence>
<dbReference type="InterPro" id="IPR043154">
    <property type="entry name" value="Sec-1-like_dom1"/>
</dbReference>
<evidence type="ECO:0000256" key="2">
    <source>
        <dbReference type="ARBA" id="ARBA00022448"/>
    </source>
</evidence>
<dbReference type="InterPro" id="IPR001619">
    <property type="entry name" value="Sec1-like"/>
</dbReference>
<evidence type="ECO:0000313" key="5">
    <source>
        <dbReference type="Proteomes" id="UP000314980"/>
    </source>
</evidence>
<keyword evidence="5" id="KW-1185">Reference proteome</keyword>
<dbReference type="Gene3D" id="3.90.830.10">
    <property type="entry name" value="Syntaxin Binding Protein 1, Chain A, domain 2"/>
    <property type="match status" value="1"/>
</dbReference>
<dbReference type="InterPro" id="IPR027482">
    <property type="entry name" value="Sec1-like_dom2"/>
</dbReference>
<evidence type="ECO:0000256" key="1">
    <source>
        <dbReference type="ARBA" id="ARBA00009884"/>
    </source>
</evidence>
<dbReference type="PANTHER" id="PTHR11679">
    <property type="entry name" value="VESICLE PROTEIN SORTING-ASSOCIATED"/>
    <property type="match status" value="1"/>
</dbReference>
<organism evidence="4 5">
    <name type="scientific">Lates calcarifer</name>
    <name type="common">Barramundi</name>
    <name type="synonym">Holocentrus calcarifer</name>
    <dbReference type="NCBI Taxonomy" id="8187"/>
    <lineage>
        <taxon>Eukaryota</taxon>
        <taxon>Metazoa</taxon>
        <taxon>Chordata</taxon>
        <taxon>Craniata</taxon>
        <taxon>Vertebrata</taxon>
        <taxon>Euteleostomi</taxon>
        <taxon>Actinopterygii</taxon>
        <taxon>Neopterygii</taxon>
        <taxon>Teleostei</taxon>
        <taxon>Neoteleostei</taxon>
        <taxon>Acanthomorphata</taxon>
        <taxon>Carangaria</taxon>
        <taxon>Carangaria incertae sedis</taxon>
        <taxon>Centropomidae</taxon>
        <taxon>Lates</taxon>
    </lineage>
</organism>
<accession>A0A4W6FQB2</accession>
<evidence type="ECO:0000256" key="3">
    <source>
        <dbReference type="ARBA" id="ARBA00022927"/>
    </source>
</evidence>
<evidence type="ECO:0000313" key="4">
    <source>
        <dbReference type="Ensembl" id="ENSLCAP00010053250.1"/>
    </source>
</evidence>
<dbReference type="GO" id="GO:0016192">
    <property type="term" value="P:vesicle-mediated transport"/>
    <property type="evidence" value="ECO:0007669"/>
    <property type="project" value="InterPro"/>
</dbReference>
<dbReference type="InterPro" id="IPR036045">
    <property type="entry name" value="Sec1-like_sf"/>
</dbReference>
<name>A0A4W6FQB2_LATCA</name>
<dbReference type="GO" id="GO:0019905">
    <property type="term" value="F:syntaxin binding"/>
    <property type="evidence" value="ECO:0007669"/>
    <property type="project" value="UniProtKB-ARBA"/>
</dbReference>
<dbReference type="FunFam" id="3.90.830.10:FF:000001">
    <property type="entry name" value="syntaxin-binding protein 1 isoform X2"/>
    <property type="match status" value="1"/>
</dbReference>
<protein>
    <submittedName>
        <fullName evidence="4">Syntaxin binding protein 2</fullName>
    </submittedName>
</protein>
<dbReference type="Gene3D" id="1.25.40.60">
    <property type="match status" value="1"/>
</dbReference>
<proteinExistence type="inferred from homology"/>
<dbReference type="Gene3D" id="3.40.50.1910">
    <property type="match status" value="1"/>
</dbReference>
<keyword evidence="3" id="KW-0653">Protein transport</keyword>
<dbReference type="Proteomes" id="UP000314980">
    <property type="component" value="Unassembled WGS sequence"/>
</dbReference>